<reference evidence="1" key="1">
    <citation type="submission" date="2020-02" db="EMBL/GenBank/DDBJ databases">
        <title>Synteny-based analysis reveals conserved mechanism for high triclosan tolerance in Pseudomonas, as well as instances of horizontal transfer.</title>
        <authorList>
            <person name="Mcfarland A.G."/>
            <person name="Bertucci H.K."/>
            <person name="Litmann E."/>
            <person name="Shen J."/>
            <person name="Huttenhower C."/>
            <person name="Hartmann E.M."/>
        </authorList>
    </citation>
    <scope>NUCLEOTIDE SEQUENCE</scope>
    <source>
        <strain evidence="1">109A1</strain>
    </source>
</reference>
<protein>
    <submittedName>
        <fullName evidence="1">WecB/TagA/CpsF family glycosyltransferase</fullName>
    </submittedName>
</protein>
<sequence>MGCPRQELIGRLIQADGRARGVGHCVGASIDFFYGKVRRAPRWMDRMATPHVH</sequence>
<dbReference type="EMBL" id="JAAMRD010000002">
    <property type="protein sequence ID" value="MBA1303246.1"/>
    <property type="molecule type" value="Genomic_DNA"/>
</dbReference>
<dbReference type="GO" id="GO:0016740">
    <property type="term" value="F:transferase activity"/>
    <property type="evidence" value="ECO:0007669"/>
    <property type="project" value="InterPro"/>
</dbReference>
<dbReference type="Proteomes" id="UP001138621">
    <property type="component" value="Unassembled WGS sequence"/>
</dbReference>
<comment type="caution">
    <text evidence="1">The sequence shown here is derived from an EMBL/GenBank/DDBJ whole genome shotgun (WGS) entry which is preliminary data.</text>
</comment>
<evidence type="ECO:0000313" key="2">
    <source>
        <dbReference type="Proteomes" id="UP001138621"/>
    </source>
</evidence>
<organism evidence="1 2">
    <name type="scientific">Stutzerimonas stutzeri</name>
    <name type="common">Pseudomonas stutzeri</name>
    <dbReference type="NCBI Taxonomy" id="316"/>
    <lineage>
        <taxon>Bacteria</taxon>
        <taxon>Pseudomonadati</taxon>
        <taxon>Pseudomonadota</taxon>
        <taxon>Gammaproteobacteria</taxon>
        <taxon>Pseudomonadales</taxon>
        <taxon>Pseudomonadaceae</taxon>
        <taxon>Stutzerimonas</taxon>
    </lineage>
</organism>
<accession>A0AA40RNY0</accession>
<dbReference type="Pfam" id="PF03808">
    <property type="entry name" value="Glyco_tran_WecG"/>
    <property type="match status" value="1"/>
</dbReference>
<gene>
    <name evidence="1" type="ORF">G7024_02385</name>
</gene>
<dbReference type="AlphaFoldDB" id="A0AA40RNY0"/>
<evidence type="ECO:0000313" key="1">
    <source>
        <dbReference type="EMBL" id="MBA1303246.1"/>
    </source>
</evidence>
<name>A0AA40RNY0_STUST</name>
<proteinExistence type="predicted"/>
<dbReference type="InterPro" id="IPR004629">
    <property type="entry name" value="WecG_TagA_CpsF"/>
</dbReference>